<reference evidence="2" key="1">
    <citation type="journal article" date="2023" name="Front. Plant Sci.">
        <title>Chromosomal-level genome assembly of Melastoma candidum provides insights into trichome evolution.</title>
        <authorList>
            <person name="Zhong Y."/>
            <person name="Wu W."/>
            <person name="Sun C."/>
            <person name="Zou P."/>
            <person name="Liu Y."/>
            <person name="Dai S."/>
            <person name="Zhou R."/>
        </authorList>
    </citation>
    <scope>NUCLEOTIDE SEQUENCE [LARGE SCALE GENOMIC DNA]</scope>
</reference>
<comment type="caution">
    <text evidence="1">The sequence shown here is derived from an EMBL/GenBank/DDBJ whole genome shotgun (WGS) entry which is preliminary data.</text>
</comment>
<name>A0ACB9QGE0_9MYRT</name>
<organism evidence="1 2">
    <name type="scientific">Melastoma candidum</name>
    <dbReference type="NCBI Taxonomy" id="119954"/>
    <lineage>
        <taxon>Eukaryota</taxon>
        <taxon>Viridiplantae</taxon>
        <taxon>Streptophyta</taxon>
        <taxon>Embryophyta</taxon>
        <taxon>Tracheophyta</taxon>
        <taxon>Spermatophyta</taxon>
        <taxon>Magnoliopsida</taxon>
        <taxon>eudicotyledons</taxon>
        <taxon>Gunneridae</taxon>
        <taxon>Pentapetalae</taxon>
        <taxon>rosids</taxon>
        <taxon>malvids</taxon>
        <taxon>Myrtales</taxon>
        <taxon>Melastomataceae</taxon>
        <taxon>Melastomatoideae</taxon>
        <taxon>Melastomateae</taxon>
        <taxon>Melastoma</taxon>
    </lineage>
</organism>
<gene>
    <name evidence="1" type="ORF">MLD38_021577</name>
</gene>
<keyword evidence="2" id="KW-1185">Reference proteome</keyword>
<protein>
    <submittedName>
        <fullName evidence="1">Uncharacterized protein</fullName>
    </submittedName>
</protein>
<evidence type="ECO:0000313" key="1">
    <source>
        <dbReference type="EMBL" id="KAI4365609.1"/>
    </source>
</evidence>
<sequence>MVDTGAGNGISSDSSPPNPPMSVSSADAGSTELPPSKTVRVVVKGRVQGVFFRNWTVDNAQQLGIKGWVRNKRDGSVEALFSGKPEPVAEMERRCRLGPPDAMVTGLQVFPSSEDPGAGFERRPTTA</sequence>
<accession>A0ACB9QGE0</accession>
<dbReference type="Proteomes" id="UP001057402">
    <property type="component" value="Chromosome 6"/>
</dbReference>
<evidence type="ECO:0000313" key="2">
    <source>
        <dbReference type="Proteomes" id="UP001057402"/>
    </source>
</evidence>
<proteinExistence type="predicted"/>
<dbReference type="EMBL" id="CM042885">
    <property type="protein sequence ID" value="KAI4365609.1"/>
    <property type="molecule type" value="Genomic_DNA"/>
</dbReference>